<protein>
    <recommendedName>
        <fullName evidence="3">Encoded protein</fullName>
    </recommendedName>
</protein>
<sequence length="151" mass="16766">MCTCTYVQAHQRRNLGLRAHRLLVTRRELISRLSGNLHSTDNESLCKGQERSNQQSLAKACTGFSAGELSVAASGRKLACRRPVAKVLNGDYQWKRQASLNYGSNAHPLPLEWVKAAKKQSTLRVLPQISKIPRKGRPNLILLRTSQAGAH</sequence>
<evidence type="ECO:0000313" key="2">
    <source>
        <dbReference type="Proteomes" id="UP000815325"/>
    </source>
</evidence>
<dbReference type="Proteomes" id="UP000815325">
    <property type="component" value="Unassembled WGS sequence"/>
</dbReference>
<keyword evidence="2" id="KW-1185">Reference proteome</keyword>
<proteinExistence type="predicted"/>
<comment type="caution">
    <text evidence="1">The sequence shown here is derived from an EMBL/GenBank/DDBJ whole genome shotgun (WGS) entry which is preliminary data.</text>
</comment>
<evidence type="ECO:0000313" key="1">
    <source>
        <dbReference type="EMBL" id="KAF5839121.1"/>
    </source>
</evidence>
<reference evidence="1" key="1">
    <citation type="submission" date="2017-08" db="EMBL/GenBank/DDBJ databases">
        <authorList>
            <person name="Polle J.E."/>
            <person name="Barry K."/>
            <person name="Cushman J."/>
            <person name="Schmutz J."/>
            <person name="Tran D."/>
            <person name="Hathwaick L.T."/>
            <person name="Yim W.C."/>
            <person name="Jenkins J."/>
            <person name="Mckie-Krisberg Z.M."/>
            <person name="Prochnik S."/>
            <person name="Lindquist E."/>
            <person name="Dockter R.B."/>
            <person name="Adam C."/>
            <person name="Molina H."/>
            <person name="Bunkerborg J."/>
            <person name="Jin E."/>
            <person name="Buchheim M."/>
            <person name="Magnuson J."/>
        </authorList>
    </citation>
    <scope>NUCLEOTIDE SEQUENCE</scope>
    <source>
        <strain evidence="1">CCAP 19/18</strain>
    </source>
</reference>
<accession>A0ABQ7GWX7</accession>
<organism evidence="1 2">
    <name type="scientific">Dunaliella salina</name>
    <name type="common">Green alga</name>
    <name type="synonym">Protococcus salinus</name>
    <dbReference type="NCBI Taxonomy" id="3046"/>
    <lineage>
        <taxon>Eukaryota</taxon>
        <taxon>Viridiplantae</taxon>
        <taxon>Chlorophyta</taxon>
        <taxon>core chlorophytes</taxon>
        <taxon>Chlorophyceae</taxon>
        <taxon>CS clade</taxon>
        <taxon>Chlamydomonadales</taxon>
        <taxon>Dunaliellaceae</taxon>
        <taxon>Dunaliella</taxon>
    </lineage>
</organism>
<gene>
    <name evidence="1" type="ORF">DUNSADRAFT_1519</name>
</gene>
<name>A0ABQ7GWX7_DUNSA</name>
<dbReference type="EMBL" id="MU069554">
    <property type="protein sequence ID" value="KAF5839121.1"/>
    <property type="molecule type" value="Genomic_DNA"/>
</dbReference>
<evidence type="ECO:0008006" key="3">
    <source>
        <dbReference type="Google" id="ProtNLM"/>
    </source>
</evidence>